<dbReference type="Proteomes" id="UP000001542">
    <property type="component" value="Unassembled WGS sequence"/>
</dbReference>
<dbReference type="AlphaFoldDB" id="A2E7P8"/>
<proteinExistence type="predicted"/>
<dbReference type="VEuPathDB" id="TrichDB:TVAGG3_0598600"/>
<evidence type="ECO:0000313" key="3">
    <source>
        <dbReference type="Proteomes" id="UP000001542"/>
    </source>
</evidence>
<dbReference type="InParanoid" id="A2E7P8"/>
<keyword evidence="3" id="KW-1185">Reference proteome</keyword>
<sequence length="199" mass="22985">MSIASETKTFIQNYIKTTVNGSSLNLFYYDEATIIRLDSRGESVGIYKEKKEIVTIPNTSRISLMSAHESPSGDQSILVLKGKMVIGEISYLYVQNLEIKKENGRFKILKDSLVTLEATEFGSNNFIIDQTKRENRPRREEQPKKEEAPKAEEKPKKEEKPKREEKPKKEDKPKKEEKPKKDEKPAKKPDFSEWHPGKN</sequence>
<evidence type="ECO:0000256" key="1">
    <source>
        <dbReference type="SAM" id="MobiDB-lite"/>
    </source>
</evidence>
<feature type="region of interest" description="Disordered" evidence="1">
    <location>
        <begin position="127"/>
        <end position="199"/>
    </location>
</feature>
<reference evidence="2" key="1">
    <citation type="submission" date="2006-10" db="EMBL/GenBank/DDBJ databases">
        <authorList>
            <person name="Amadeo P."/>
            <person name="Zhao Q."/>
            <person name="Wortman J."/>
            <person name="Fraser-Liggett C."/>
            <person name="Carlton J."/>
        </authorList>
    </citation>
    <scope>NUCLEOTIDE SEQUENCE</scope>
    <source>
        <strain evidence="2">G3</strain>
    </source>
</reference>
<dbReference type="KEGG" id="tva:4769286"/>
<gene>
    <name evidence="2" type="ORF">TVAG_344270</name>
</gene>
<dbReference type="VEuPathDB" id="TrichDB:TVAG_344270"/>
<feature type="compositionally biased region" description="Basic and acidic residues" evidence="1">
    <location>
        <begin position="130"/>
        <end position="199"/>
    </location>
</feature>
<name>A2E7P8_TRIV3</name>
<organism evidence="2 3">
    <name type="scientific">Trichomonas vaginalis (strain ATCC PRA-98 / G3)</name>
    <dbReference type="NCBI Taxonomy" id="412133"/>
    <lineage>
        <taxon>Eukaryota</taxon>
        <taxon>Metamonada</taxon>
        <taxon>Parabasalia</taxon>
        <taxon>Trichomonadida</taxon>
        <taxon>Trichomonadidae</taxon>
        <taxon>Trichomonas</taxon>
    </lineage>
</organism>
<evidence type="ECO:0000313" key="2">
    <source>
        <dbReference type="EMBL" id="EAY11333.1"/>
    </source>
</evidence>
<dbReference type="EMBL" id="DS113321">
    <property type="protein sequence ID" value="EAY11333.1"/>
    <property type="molecule type" value="Genomic_DNA"/>
</dbReference>
<dbReference type="RefSeq" id="XP_001323556.1">
    <property type="nucleotide sequence ID" value="XM_001323521.1"/>
</dbReference>
<reference evidence="2" key="2">
    <citation type="journal article" date="2007" name="Science">
        <title>Draft genome sequence of the sexually transmitted pathogen Trichomonas vaginalis.</title>
        <authorList>
            <person name="Carlton J.M."/>
            <person name="Hirt R.P."/>
            <person name="Silva J.C."/>
            <person name="Delcher A.L."/>
            <person name="Schatz M."/>
            <person name="Zhao Q."/>
            <person name="Wortman J.R."/>
            <person name="Bidwell S.L."/>
            <person name="Alsmark U.C.M."/>
            <person name="Besteiro S."/>
            <person name="Sicheritz-Ponten T."/>
            <person name="Noel C.J."/>
            <person name="Dacks J.B."/>
            <person name="Foster P.G."/>
            <person name="Simillion C."/>
            <person name="Van de Peer Y."/>
            <person name="Miranda-Saavedra D."/>
            <person name="Barton G.J."/>
            <person name="Westrop G.D."/>
            <person name="Mueller S."/>
            <person name="Dessi D."/>
            <person name="Fiori P.L."/>
            <person name="Ren Q."/>
            <person name="Paulsen I."/>
            <person name="Zhang H."/>
            <person name="Bastida-Corcuera F.D."/>
            <person name="Simoes-Barbosa A."/>
            <person name="Brown M.T."/>
            <person name="Hayes R.D."/>
            <person name="Mukherjee M."/>
            <person name="Okumura C.Y."/>
            <person name="Schneider R."/>
            <person name="Smith A.J."/>
            <person name="Vanacova S."/>
            <person name="Villalvazo M."/>
            <person name="Haas B.J."/>
            <person name="Pertea M."/>
            <person name="Feldblyum T.V."/>
            <person name="Utterback T.R."/>
            <person name="Shu C.L."/>
            <person name="Osoegawa K."/>
            <person name="de Jong P.J."/>
            <person name="Hrdy I."/>
            <person name="Horvathova L."/>
            <person name="Zubacova Z."/>
            <person name="Dolezal P."/>
            <person name="Malik S.B."/>
            <person name="Logsdon J.M. Jr."/>
            <person name="Henze K."/>
            <person name="Gupta A."/>
            <person name="Wang C.C."/>
            <person name="Dunne R.L."/>
            <person name="Upcroft J.A."/>
            <person name="Upcroft P."/>
            <person name="White O."/>
            <person name="Salzberg S.L."/>
            <person name="Tang P."/>
            <person name="Chiu C.-H."/>
            <person name="Lee Y.-S."/>
            <person name="Embley T.M."/>
            <person name="Coombs G.H."/>
            <person name="Mottram J.C."/>
            <person name="Tachezy J."/>
            <person name="Fraser-Liggett C.M."/>
            <person name="Johnson P.J."/>
        </authorList>
    </citation>
    <scope>NUCLEOTIDE SEQUENCE [LARGE SCALE GENOMIC DNA]</scope>
    <source>
        <strain evidence="2">G3</strain>
    </source>
</reference>
<protein>
    <submittedName>
        <fullName evidence="2">Uncharacterized protein</fullName>
    </submittedName>
</protein>
<accession>A2E7P8</accession>